<gene>
    <name evidence="3" type="ORF">BKA67DRAFT_259650</name>
</gene>
<feature type="compositionally biased region" description="Basic and acidic residues" evidence="1">
    <location>
        <begin position="287"/>
        <end position="301"/>
    </location>
</feature>
<dbReference type="RefSeq" id="XP_045958025.1">
    <property type="nucleotide sequence ID" value="XM_046095804.1"/>
</dbReference>
<dbReference type="AlphaFoldDB" id="A0A9P8UJQ9"/>
<dbReference type="OrthoDB" id="5240840at2759"/>
<name>A0A9P8UJQ9_9PEZI</name>
<feature type="region of interest" description="Disordered" evidence="1">
    <location>
        <begin position="127"/>
        <end position="151"/>
    </location>
</feature>
<keyword evidence="2" id="KW-0472">Membrane</keyword>
<dbReference type="GeneID" id="70124697"/>
<evidence type="ECO:0000256" key="1">
    <source>
        <dbReference type="SAM" id="MobiDB-lite"/>
    </source>
</evidence>
<organism evidence="3 4">
    <name type="scientific">Truncatella angustata</name>
    <dbReference type="NCBI Taxonomy" id="152316"/>
    <lineage>
        <taxon>Eukaryota</taxon>
        <taxon>Fungi</taxon>
        <taxon>Dikarya</taxon>
        <taxon>Ascomycota</taxon>
        <taxon>Pezizomycotina</taxon>
        <taxon>Sordariomycetes</taxon>
        <taxon>Xylariomycetidae</taxon>
        <taxon>Amphisphaeriales</taxon>
        <taxon>Sporocadaceae</taxon>
        <taxon>Truncatella</taxon>
    </lineage>
</organism>
<feature type="region of interest" description="Disordered" evidence="1">
    <location>
        <begin position="338"/>
        <end position="359"/>
    </location>
</feature>
<comment type="caution">
    <text evidence="3">The sequence shown here is derived from an EMBL/GenBank/DDBJ whole genome shotgun (WGS) entry which is preliminary data.</text>
</comment>
<keyword evidence="4" id="KW-1185">Reference proteome</keyword>
<evidence type="ECO:0000256" key="2">
    <source>
        <dbReference type="SAM" id="Phobius"/>
    </source>
</evidence>
<feature type="region of interest" description="Disordered" evidence="1">
    <location>
        <begin position="429"/>
        <end position="455"/>
    </location>
</feature>
<dbReference type="Proteomes" id="UP000758603">
    <property type="component" value="Unassembled WGS sequence"/>
</dbReference>
<proteinExistence type="predicted"/>
<feature type="region of interest" description="Disordered" evidence="1">
    <location>
        <begin position="483"/>
        <end position="578"/>
    </location>
</feature>
<protein>
    <submittedName>
        <fullName evidence="3">Uncharacterized protein</fullName>
    </submittedName>
</protein>
<feature type="compositionally biased region" description="Low complexity" evidence="1">
    <location>
        <begin position="565"/>
        <end position="578"/>
    </location>
</feature>
<sequence length="578" mass="59647">MATNANLPAGAFITSLGGKRLQATTTQAAAPAIPPAVAPVLTDTTTTAAAVTTTAAPPPPPPPLQQQTLISTTGSTSVAEIVSSASAVETSAAIAPTSEVGTSIIADLTSATAGNAALLTTIGTGTQATPGQAEATDSSSEPTATSAVSDDSGISTKTTIAVVGGVVGGVVAIALIAFLIWFWQKRIRQKRRSTLLTPLGPESGFGSAREKIPYSNSRNSIGPTTVSEKLKALVGSNVRKIRGRFGGHSPSGSVNLNRGNSQYMEGMTHSRDNSADMGGSAKDRLLGFFGRSDDKPGRGGLKDGPSTGRGMKGAKARPGSQPDFLTLLSMDDKQLSAQTNNGRTSMSNPRRSQSAGSNDHFLGSLNLNFDAANPFSDANIMDRESAKPRPLVITNPDNPFSDANAVQQPVAAKQTGPTTYVQNIRRSRGTSVGGAMTRPPSTDAPSMWRESGTSVASFATRRNKFRSDPFDLDRPELLSSSVGAQVPLPATRNSRTGSLRGSGVPLPPNPAHTRAESLSSSKYSSGVVSLDQWSDPGPDVGPASSRYESPTPTGERKGDGRRRSGASQGSQGSVGKAY</sequence>
<feature type="transmembrane region" description="Helical" evidence="2">
    <location>
        <begin position="160"/>
        <end position="183"/>
    </location>
</feature>
<evidence type="ECO:0000313" key="4">
    <source>
        <dbReference type="Proteomes" id="UP000758603"/>
    </source>
</evidence>
<accession>A0A9P8UJQ9</accession>
<keyword evidence="2" id="KW-0812">Transmembrane</keyword>
<feature type="compositionally biased region" description="Low complexity" evidence="1">
    <location>
        <begin position="517"/>
        <end position="530"/>
    </location>
</feature>
<feature type="compositionally biased region" description="Polar residues" evidence="1">
    <location>
        <begin position="338"/>
        <end position="357"/>
    </location>
</feature>
<feature type="region of interest" description="Disordered" evidence="1">
    <location>
        <begin position="287"/>
        <end position="324"/>
    </location>
</feature>
<dbReference type="EMBL" id="JAGPXC010000004">
    <property type="protein sequence ID" value="KAH6653755.1"/>
    <property type="molecule type" value="Genomic_DNA"/>
</dbReference>
<reference evidence="3" key="1">
    <citation type="journal article" date="2021" name="Nat. Commun.">
        <title>Genetic determinants of endophytism in the Arabidopsis root mycobiome.</title>
        <authorList>
            <person name="Mesny F."/>
            <person name="Miyauchi S."/>
            <person name="Thiergart T."/>
            <person name="Pickel B."/>
            <person name="Atanasova L."/>
            <person name="Karlsson M."/>
            <person name="Huettel B."/>
            <person name="Barry K.W."/>
            <person name="Haridas S."/>
            <person name="Chen C."/>
            <person name="Bauer D."/>
            <person name="Andreopoulos W."/>
            <person name="Pangilinan J."/>
            <person name="LaButti K."/>
            <person name="Riley R."/>
            <person name="Lipzen A."/>
            <person name="Clum A."/>
            <person name="Drula E."/>
            <person name="Henrissat B."/>
            <person name="Kohler A."/>
            <person name="Grigoriev I.V."/>
            <person name="Martin F.M."/>
            <person name="Hacquard S."/>
        </authorList>
    </citation>
    <scope>NUCLEOTIDE SEQUENCE</scope>
    <source>
        <strain evidence="3">MPI-SDFR-AT-0073</strain>
    </source>
</reference>
<evidence type="ECO:0000313" key="3">
    <source>
        <dbReference type="EMBL" id="KAH6653755.1"/>
    </source>
</evidence>
<keyword evidence="2" id="KW-1133">Transmembrane helix</keyword>